<feature type="region of interest" description="Disordered" evidence="5">
    <location>
        <begin position="63"/>
        <end position="84"/>
    </location>
</feature>
<feature type="region of interest" description="Disordered" evidence="5">
    <location>
        <begin position="1"/>
        <end position="38"/>
    </location>
</feature>
<keyword evidence="4" id="KW-0539">Nucleus</keyword>
<protein>
    <recommendedName>
        <fullName evidence="6">Ethylene insensitive 3-like DNA-binding domain-containing protein</fullName>
    </recommendedName>
</protein>
<dbReference type="Gene3D" id="1.10.3180.10">
    <property type="entry name" value="DNA-binding domain of EIN3-like"/>
    <property type="match status" value="1"/>
</dbReference>
<feature type="compositionally biased region" description="Pro residues" evidence="5">
    <location>
        <begin position="292"/>
        <end position="302"/>
    </location>
</feature>
<proteinExistence type="inferred from homology"/>
<dbReference type="Proteomes" id="UP000541444">
    <property type="component" value="Unassembled WGS sequence"/>
</dbReference>
<evidence type="ECO:0000256" key="5">
    <source>
        <dbReference type="SAM" id="MobiDB-lite"/>
    </source>
</evidence>
<dbReference type="GO" id="GO:0003677">
    <property type="term" value="F:DNA binding"/>
    <property type="evidence" value="ECO:0007669"/>
    <property type="project" value="TreeGrafter"/>
</dbReference>
<evidence type="ECO:0000256" key="4">
    <source>
        <dbReference type="ARBA" id="ARBA00023242"/>
    </source>
</evidence>
<feature type="compositionally biased region" description="Low complexity" evidence="5">
    <location>
        <begin position="338"/>
        <end position="352"/>
    </location>
</feature>
<evidence type="ECO:0000313" key="8">
    <source>
        <dbReference type="Proteomes" id="UP000541444"/>
    </source>
</evidence>
<gene>
    <name evidence="7" type="ORF">GIB67_037800</name>
</gene>
<comment type="subcellular location">
    <subcellularLocation>
        <location evidence="1">Nucleus</location>
    </subcellularLocation>
</comment>
<dbReference type="InterPro" id="IPR006957">
    <property type="entry name" value="EIN3"/>
</dbReference>
<reference evidence="7 8" key="1">
    <citation type="journal article" date="2020" name="IScience">
        <title>Genome Sequencing of the Endangered Kingdonia uniflora (Circaeasteraceae, Ranunculales) Reveals Potential Mechanisms of Evolutionary Specialization.</title>
        <authorList>
            <person name="Sun Y."/>
            <person name="Deng T."/>
            <person name="Zhang A."/>
            <person name="Moore M.J."/>
            <person name="Landis J.B."/>
            <person name="Lin N."/>
            <person name="Zhang H."/>
            <person name="Zhang X."/>
            <person name="Huang J."/>
            <person name="Zhang X."/>
            <person name="Sun H."/>
            <person name="Wang H."/>
        </authorList>
    </citation>
    <scope>NUCLEOTIDE SEQUENCE [LARGE SCALE GENOMIC DNA]</scope>
    <source>
        <strain evidence="7">TB1705</strain>
        <tissue evidence="7">Leaf</tissue>
    </source>
</reference>
<dbReference type="InterPro" id="IPR047091">
    <property type="entry name" value="EIN3-like_DNA-bd"/>
</dbReference>
<name>A0A7J7LVD5_9MAGN</name>
<dbReference type="GO" id="GO:0005634">
    <property type="term" value="C:nucleus"/>
    <property type="evidence" value="ECO:0007669"/>
    <property type="project" value="UniProtKB-SubCell"/>
</dbReference>
<sequence length="455" mass="51078">MGFSGSLDFLSVPPSELDFPKENEPEATVEEDYSDEEMDVDELERRMWRDRMLLRRLKEQNKGKEGVDAVKQRQSQEQARRKKMSRAQDGILKYMLKMMEVCKAQGFVYGIIPEKGKPVSGASDNLRAWWKEKVRFDRNGPAAISNGAFSMSDNTEYDVEGVEDDQEVLDCKPIDISLYNSGMGIGMGFVQVQPPLPIKGEIIESDFIRKRNISDEPDTVIDNKIYTCEFHRCPFSDYRHGFLDRNARNNHQSSCPYGNVSPRFGTSTNCGMNENKSPVFSLPFAQPKSAAAPPPLPNPSPPQQSFNLSGFGLPDDGQKMISELMSFYDNNLHGNKGSNSNSINNSVSNLTSHGDQNQNSLHSKVHFDNNNFYGQGIGSGIGANSYQQNNVPMNQTMFPREEIQFDSLLDTSPGDVTGDFRFGSPFNLSSVDYTDIIPRATMETVPRQDSSIWFL</sequence>
<organism evidence="7 8">
    <name type="scientific">Kingdonia uniflora</name>
    <dbReference type="NCBI Taxonomy" id="39325"/>
    <lineage>
        <taxon>Eukaryota</taxon>
        <taxon>Viridiplantae</taxon>
        <taxon>Streptophyta</taxon>
        <taxon>Embryophyta</taxon>
        <taxon>Tracheophyta</taxon>
        <taxon>Spermatophyta</taxon>
        <taxon>Magnoliopsida</taxon>
        <taxon>Ranunculales</taxon>
        <taxon>Circaeasteraceae</taxon>
        <taxon>Kingdonia</taxon>
    </lineage>
</organism>
<evidence type="ECO:0000256" key="2">
    <source>
        <dbReference type="ARBA" id="ARBA00009416"/>
    </source>
</evidence>
<feature type="region of interest" description="Disordered" evidence="5">
    <location>
        <begin position="338"/>
        <end position="362"/>
    </location>
</feature>
<dbReference type="OrthoDB" id="2017676at2759"/>
<evidence type="ECO:0000256" key="1">
    <source>
        <dbReference type="ARBA" id="ARBA00004123"/>
    </source>
</evidence>
<feature type="compositionally biased region" description="Polar residues" evidence="5">
    <location>
        <begin position="353"/>
        <end position="362"/>
    </location>
</feature>
<dbReference type="PANTHER" id="PTHR33305">
    <property type="entry name" value="ETHYLENE INSENSITIVE 3-LIKE 2 PROTEIN"/>
    <property type="match status" value="1"/>
</dbReference>
<feature type="domain" description="Ethylene insensitive 3-like DNA-binding" evidence="6">
    <location>
        <begin position="41"/>
        <end position="149"/>
    </location>
</feature>
<evidence type="ECO:0000313" key="7">
    <source>
        <dbReference type="EMBL" id="KAF6146500.1"/>
    </source>
</evidence>
<keyword evidence="3" id="KW-0936">Ethylene signaling pathway</keyword>
<dbReference type="GO" id="GO:0003700">
    <property type="term" value="F:DNA-binding transcription factor activity"/>
    <property type="evidence" value="ECO:0007669"/>
    <property type="project" value="InterPro"/>
</dbReference>
<dbReference type="GO" id="GO:0009873">
    <property type="term" value="P:ethylene-activated signaling pathway"/>
    <property type="evidence" value="ECO:0007669"/>
    <property type="project" value="UniProtKB-KW"/>
</dbReference>
<evidence type="ECO:0000256" key="3">
    <source>
        <dbReference type="ARBA" id="ARBA00022745"/>
    </source>
</evidence>
<keyword evidence="8" id="KW-1185">Reference proteome</keyword>
<evidence type="ECO:0000259" key="6">
    <source>
        <dbReference type="Pfam" id="PF04873"/>
    </source>
</evidence>
<feature type="region of interest" description="Disordered" evidence="5">
    <location>
        <begin position="285"/>
        <end position="305"/>
    </location>
</feature>
<dbReference type="EMBL" id="JACGCM010001976">
    <property type="protein sequence ID" value="KAF6146500.1"/>
    <property type="molecule type" value="Genomic_DNA"/>
</dbReference>
<dbReference type="FunFam" id="1.10.3180.10:FF:000002">
    <property type="entry name" value="Ethylene insensitive 3-like 1"/>
    <property type="match status" value="1"/>
</dbReference>
<feature type="compositionally biased region" description="Acidic residues" evidence="5">
    <location>
        <begin position="25"/>
        <end position="38"/>
    </location>
</feature>
<comment type="similarity">
    <text evidence="2">Belongs to the EIN3 family.</text>
</comment>
<dbReference type="InterPro" id="IPR023278">
    <property type="entry name" value="Ethylene_insens-like_DNA-bd"/>
</dbReference>
<dbReference type="AlphaFoldDB" id="A0A7J7LVD5"/>
<accession>A0A7J7LVD5</accession>
<comment type="caution">
    <text evidence="7">The sequence shown here is derived from an EMBL/GenBank/DDBJ whole genome shotgun (WGS) entry which is preliminary data.</text>
</comment>
<dbReference type="PANTHER" id="PTHR33305:SF53">
    <property type="entry name" value="ETHYLENE INSENSITIVE 3-LIKE 1 PROTEIN"/>
    <property type="match status" value="1"/>
</dbReference>
<dbReference type="Pfam" id="PF04873">
    <property type="entry name" value="EIN3_DNA-bd"/>
    <property type="match status" value="1"/>
</dbReference>